<accession>A0ABR8YSZ4</accession>
<sequence length="150" mass="17469">MYKFSNSIVIPKRLEDIFHLFAELKVFSIVWDHILNMEKLSEGPLGEGTKVKSILLSDNTELQSTAEIIDFIANKIFTIKGKRSGAQIIYKYSFKKLEEGTLIQYLAEVNFDNFQEELADQIFEVIKEEDFNHLEKLRNYFMDDLVCCVS</sequence>
<evidence type="ECO:0000313" key="2">
    <source>
        <dbReference type="Proteomes" id="UP000627166"/>
    </source>
</evidence>
<dbReference type="EMBL" id="JACSQB010000074">
    <property type="protein sequence ID" value="MBD8047385.1"/>
    <property type="molecule type" value="Genomic_DNA"/>
</dbReference>
<comment type="caution">
    <text evidence="1">The sequence shown here is derived from an EMBL/GenBank/DDBJ whole genome shotgun (WGS) entry which is preliminary data.</text>
</comment>
<name>A0ABR8YSZ4_9CLOT</name>
<dbReference type="InterPro" id="IPR023393">
    <property type="entry name" value="START-like_dom_sf"/>
</dbReference>
<gene>
    <name evidence="1" type="ORF">H9637_10110</name>
</gene>
<dbReference type="RefSeq" id="WP_191740351.1">
    <property type="nucleotide sequence ID" value="NZ_JACSQB010000074.1"/>
</dbReference>
<evidence type="ECO:0008006" key="3">
    <source>
        <dbReference type="Google" id="ProtNLM"/>
    </source>
</evidence>
<proteinExistence type="predicted"/>
<organism evidence="1 2">
    <name type="scientific">Clostridium faecium</name>
    <dbReference type="NCBI Taxonomy" id="2762223"/>
    <lineage>
        <taxon>Bacteria</taxon>
        <taxon>Bacillati</taxon>
        <taxon>Bacillota</taxon>
        <taxon>Clostridia</taxon>
        <taxon>Eubacteriales</taxon>
        <taxon>Clostridiaceae</taxon>
        <taxon>Clostridium</taxon>
    </lineage>
</organism>
<dbReference type="Proteomes" id="UP000627166">
    <property type="component" value="Unassembled WGS sequence"/>
</dbReference>
<reference evidence="1 2" key="1">
    <citation type="submission" date="2020-08" db="EMBL/GenBank/DDBJ databases">
        <title>A Genomic Blueprint of the Chicken Gut Microbiome.</title>
        <authorList>
            <person name="Gilroy R."/>
            <person name="Ravi A."/>
            <person name="Getino M."/>
            <person name="Pursley I."/>
            <person name="Horton D.L."/>
            <person name="Alikhan N.-F."/>
            <person name="Baker D."/>
            <person name="Gharbi K."/>
            <person name="Hall N."/>
            <person name="Watson M."/>
            <person name="Adriaenssens E.M."/>
            <person name="Foster-Nyarko E."/>
            <person name="Jarju S."/>
            <person name="Secka A."/>
            <person name="Antonio M."/>
            <person name="Oren A."/>
            <person name="Chaudhuri R."/>
            <person name="La Ragione R.M."/>
            <person name="Hildebrand F."/>
            <person name="Pallen M.J."/>
        </authorList>
    </citation>
    <scope>NUCLEOTIDE SEQUENCE [LARGE SCALE GENOMIC DNA]</scope>
    <source>
        <strain evidence="1 2">N37</strain>
    </source>
</reference>
<dbReference type="SUPFAM" id="SSF55961">
    <property type="entry name" value="Bet v1-like"/>
    <property type="match status" value="1"/>
</dbReference>
<protein>
    <recommendedName>
        <fullName evidence="3">SRPBCC family protein</fullName>
    </recommendedName>
</protein>
<keyword evidence="2" id="KW-1185">Reference proteome</keyword>
<dbReference type="Gene3D" id="3.30.530.20">
    <property type="match status" value="1"/>
</dbReference>
<evidence type="ECO:0000313" key="1">
    <source>
        <dbReference type="EMBL" id="MBD8047385.1"/>
    </source>
</evidence>